<keyword evidence="6" id="KW-0472">Membrane</keyword>
<dbReference type="InterPro" id="IPR003439">
    <property type="entry name" value="ABC_transporter-like_ATP-bd"/>
</dbReference>
<dbReference type="GO" id="GO:0015421">
    <property type="term" value="F:ABC-type oligopeptide transporter activity"/>
    <property type="evidence" value="ECO:0007669"/>
    <property type="project" value="TreeGrafter"/>
</dbReference>
<comment type="subcellular location">
    <subcellularLocation>
        <location evidence="1">Membrane</location>
        <topology evidence="1">Multi-pass membrane protein</topology>
    </subcellularLocation>
</comment>
<dbReference type="GO" id="GO:0016887">
    <property type="term" value="F:ATP hydrolysis activity"/>
    <property type="evidence" value="ECO:0007669"/>
    <property type="project" value="InterPro"/>
</dbReference>
<organism evidence="9 10">
    <name type="scientific">Emiliania huxleyi (strain CCMP1516)</name>
    <dbReference type="NCBI Taxonomy" id="280463"/>
    <lineage>
        <taxon>Eukaryota</taxon>
        <taxon>Haptista</taxon>
        <taxon>Haptophyta</taxon>
        <taxon>Prymnesiophyceae</taxon>
        <taxon>Isochrysidales</taxon>
        <taxon>Noelaerhabdaceae</taxon>
        <taxon>Emiliania</taxon>
    </lineage>
</organism>
<reference evidence="10" key="1">
    <citation type="journal article" date="2013" name="Nature">
        <title>Pan genome of the phytoplankton Emiliania underpins its global distribution.</title>
        <authorList>
            <person name="Read B.A."/>
            <person name="Kegel J."/>
            <person name="Klute M.J."/>
            <person name="Kuo A."/>
            <person name="Lefebvre S.C."/>
            <person name="Maumus F."/>
            <person name="Mayer C."/>
            <person name="Miller J."/>
            <person name="Monier A."/>
            <person name="Salamov A."/>
            <person name="Young J."/>
            <person name="Aguilar M."/>
            <person name="Claverie J.M."/>
            <person name="Frickenhaus S."/>
            <person name="Gonzalez K."/>
            <person name="Herman E.K."/>
            <person name="Lin Y.C."/>
            <person name="Napier J."/>
            <person name="Ogata H."/>
            <person name="Sarno A.F."/>
            <person name="Shmutz J."/>
            <person name="Schroeder D."/>
            <person name="de Vargas C."/>
            <person name="Verret F."/>
            <person name="von Dassow P."/>
            <person name="Valentin K."/>
            <person name="Van de Peer Y."/>
            <person name="Wheeler G."/>
            <person name="Dacks J.B."/>
            <person name="Delwiche C.F."/>
            <person name="Dyhrman S.T."/>
            <person name="Glockner G."/>
            <person name="John U."/>
            <person name="Richards T."/>
            <person name="Worden A.Z."/>
            <person name="Zhang X."/>
            <person name="Grigoriev I.V."/>
            <person name="Allen A.E."/>
            <person name="Bidle K."/>
            <person name="Borodovsky M."/>
            <person name="Bowler C."/>
            <person name="Brownlee C."/>
            <person name="Cock J.M."/>
            <person name="Elias M."/>
            <person name="Gladyshev V.N."/>
            <person name="Groth M."/>
            <person name="Guda C."/>
            <person name="Hadaegh A."/>
            <person name="Iglesias-Rodriguez M.D."/>
            <person name="Jenkins J."/>
            <person name="Jones B.M."/>
            <person name="Lawson T."/>
            <person name="Leese F."/>
            <person name="Lindquist E."/>
            <person name="Lobanov A."/>
            <person name="Lomsadze A."/>
            <person name="Malik S.B."/>
            <person name="Marsh M.E."/>
            <person name="Mackinder L."/>
            <person name="Mock T."/>
            <person name="Mueller-Roeber B."/>
            <person name="Pagarete A."/>
            <person name="Parker M."/>
            <person name="Probert I."/>
            <person name="Quesneville H."/>
            <person name="Raines C."/>
            <person name="Rensing S.A."/>
            <person name="Riano-Pachon D.M."/>
            <person name="Richier S."/>
            <person name="Rokitta S."/>
            <person name="Shiraiwa Y."/>
            <person name="Soanes D.M."/>
            <person name="van der Giezen M."/>
            <person name="Wahlund T.M."/>
            <person name="Williams B."/>
            <person name="Wilson W."/>
            <person name="Wolfe G."/>
            <person name="Wurch L.L."/>
        </authorList>
    </citation>
    <scope>NUCLEOTIDE SEQUENCE</scope>
</reference>
<dbReference type="Proteomes" id="UP000013827">
    <property type="component" value="Unassembled WGS sequence"/>
</dbReference>
<dbReference type="InterPro" id="IPR036640">
    <property type="entry name" value="ABC1_TM_sf"/>
</dbReference>
<evidence type="ECO:0000256" key="5">
    <source>
        <dbReference type="ARBA" id="ARBA00022989"/>
    </source>
</evidence>
<dbReference type="PANTHER" id="PTHR43394">
    <property type="entry name" value="ATP-DEPENDENT PERMEASE MDL1, MITOCHONDRIAL"/>
    <property type="match status" value="1"/>
</dbReference>
<dbReference type="InterPro" id="IPR017871">
    <property type="entry name" value="ABC_transporter-like_CS"/>
</dbReference>
<dbReference type="PANTHER" id="PTHR43394:SF1">
    <property type="entry name" value="ATP-BINDING CASSETTE SUB-FAMILY B MEMBER 10, MITOCHONDRIAL"/>
    <property type="match status" value="1"/>
</dbReference>
<dbReference type="AlphaFoldDB" id="A0A0D3L0Z9"/>
<evidence type="ECO:0008006" key="11">
    <source>
        <dbReference type="Google" id="ProtNLM"/>
    </source>
</evidence>
<proteinExistence type="predicted"/>
<dbReference type="GO" id="GO:0005524">
    <property type="term" value="F:ATP binding"/>
    <property type="evidence" value="ECO:0007669"/>
    <property type="project" value="UniProtKB-KW"/>
</dbReference>
<dbReference type="PROSITE" id="PS00211">
    <property type="entry name" value="ABC_TRANSPORTER_1"/>
    <property type="match status" value="1"/>
</dbReference>
<keyword evidence="2" id="KW-0812">Transmembrane</keyword>
<protein>
    <recommendedName>
        <fullName evidence="11">ABC transporter domain-containing protein</fullName>
    </recommendedName>
</protein>
<dbReference type="Gene3D" id="1.20.1560.10">
    <property type="entry name" value="ABC transporter type 1, transmembrane domain"/>
    <property type="match status" value="1"/>
</dbReference>
<dbReference type="KEGG" id="ehx:EMIHUDRAFT_94919"/>
<accession>A0A0D3L0Z9</accession>
<evidence type="ECO:0000256" key="3">
    <source>
        <dbReference type="ARBA" id="ARBA00022741"/>
    </source>
</evidence>
<dbReference type="eggNOG" id="KOG0055">
    <property type="taxonomic scope" value="Eukaryota"/>
</dbReference>
<dbReference type="HOGENOM" id="CLU_636849_0_0_1"/>
<dbReference type="RefSeq" id="XP_005794113.1">
    <property type="nucleotide sequence ID" value="XM_005794056.1"/>
</dbReference>
<dbReference type="SMART" id="SM00382">
    <property type="entry name" value="AAA"/>
    <property type="match status" value="1"/>
</dbReference>
<feature type="domain" description="ABC transmembrane type-1" evidence="8">
    <location>
        <begin position="16"/>
        <end position="160"/>
    </location>
</feature>
<dbReference type="Gene3D" id="3.40.50.300">
    <property type="entry name" value="P-loop containing nucleotide triphosphate hydrolases"/>
    <property type="match status" value="1"/>
</dbReference>
<keyword evidence="10" id="KW-1185">Reference proteome</keyword>
<dbReference type="SUPFAM" id="SSF90123">
    <property type="entry name" value="ABC transporter transmembrane region"/>
    <property type="match status" value="1"/>
</dbReference>
<evidence type="ECO:0000256" key="4">
    <source>
        <dbReference type="ARBA" id="ARBA00022840"/>
    </source>
</evidence>
<dbReference type="Pfam" id="PF00005">
    <property type="entry name" value="ABC_tran"/>
    <property type="match status" value="1"/>
</dbReference>
<keyword evidence="5" id="KW-1133">Transmembrane helix</keyword>
<sequence>MRRLLSYVAPQLPTILAGSLLLLFATLAELGVPSVAGALLDIYTNAAGDEVGSRVDRALLRLMGLIAGMSACKHAGEYLLKSAGERAVVEVRSRLFLCQLTCSVQSLEEQPTGHLLSSLTAGSDAVRLCVTHHLPQVARSVASCLVASVYMASISPRQTLPRQDMASSSAGRVGDGNLLLGGVATLGVALSLLDEGEARAAAEAAAEAGSSCAAPEGAAASHVELEAAKQPALDSLTLSLAADKMTALVGPSGGGKSSALSLLLRFYQPTAGCITIGGVRLERLPNRWLREHVGVVAQELTRDVRRAAVAANAHGFISTAGGYGAAIGERGGGLSGGQRQRIALARAYLRAPSATASLDAESERAVHDALALLARGRAVLTVAHRLATVRAADEIVVLERGRVVERGTHEALVAAAGLYARLNALQTHSDY</sequence>
<dbReference type="GO" id="GO:0090374">
    <property type="term" value="P:oligopeptide export from mitochondrion"/>
    <property type="evidence" value="ECO:0007669"/>
    <property type="project" value="TreeGrafter"/>
</dbReference>
<dbReference type="EnsemblProtists" id="EOD41684">
    <property type="protein sequence ID" value="EOD41684"/>
    <property type="gene ID" value="EMIHUDRAFT_94919"/>
</dbReference>
<dbReference type="GeneID" id="17286954"/>
<evidence type="ECO:0000259" key="8">
    <source>
        <dbReference type="PROSITE" id="PS50929"/>
    </source>
</evidence>
<evidence type="ECO:0000259" key="7">
    <source>
        <dbReference type="PROSITE" id="PS50893"/>
    </source>
</evidence>
<evidence type="ECO:0000256" key="6">
    <source>
        <dbReference type="ARBA" id="ARBA00023136"/>
    </source>
</evidence>
<dbReference type="STRING" id="2903.R1G784"/>
<dbReference type="InterPro" id="IPR011527">
    <property type="entry name" value="ABC1_TM_dom"/>
</dbReference>
<dbReference type="InterPro" id="IPR039421">
    <property type="entry name" value="Type_1_exporter"/>
</dbReference>
<dbReference type="PROSITE" id="PS50893">
    <property type="entry name" value="ABC_TRANSPORTER_2"/>
    <property type="match status" value="1"/>
</dbReference>
<dbReference type="InterPro" id="IPR003593">
    <property type="entry name" value="AAA+_ATPase"/>
</dbReference>
<feature type="domain" description="ABC transporter" evidence="7">
    <location>
        <begin position="218"/>
        <end position="425"/>
    </location>
</feature>
<dbReference type="Pfam" id="PF00664">
    <property type="entry name" value="ABC_membrane"/>
    <property type="match status" value="1"/>
</dbReference>
<evidence type="ECO:0000256" key="2">
    <source>
        <dbReference type="ARBA" id="ARBA00022692"/>
    </source>
</evidence>
<keyword evidence="4" id="KW-0067">ATP-binding</keyword>
<reference evidence="9" key="2">
    <citation type="submission" date="2024-10" db="UniProtKB">
        <authorList>
            <consortium name="EnsemblProtists"/>
        </authorList>
    </citation>
    <scope>IDENTIFICATION</scope>
</reference>
<evidence type="ECO:0000313" key="10">
    <source>
        <dbReference type="Proteomes" id="UP000013827"/>
    </source>
</evidence>
<dbReference type="SUPFAM" id="SSF52540">
    <property type="entry name" value="P-loop containing nucleoside triphosphate hydrolases"/>
    <property type="match status" value="1"/>
</dbReference>
<name>A0A0D3L0Z9_EMIH1</name>
<evidence type="ECO:0000313" key="9">
    <source>
        <dbReference type="EnsemblProtists" id="EOD41684"/>
    </source>
</evidence>
<evidence type="ECO:0000256" key="1">
    <source>
        <dbReference type="ARBA" id="ARBA00004141"/>
    </source>
</evidence>
<dbReference type="GO" id="GO:0005743">
    <property type="term" value="C:mitochondrial inner membrane"/>
    <property type="evidence" value="ECO:0007669"/>
    <property type="project" value="TreeGrafter"/>
</dbReference>
<dbReference type="InterPro" id="IPR027417">
    <property type="entry name" value="P-loop_NTPase"/>
</dbReference>
<keyword evidence="3" id="KW-0547">Nucleotide-binding</keyword>
<dbReference type="PROSITE" id="PS50929">
    <property type="entry name" value="ABC_TM1F"/>
    <property type="match status" value="1"/>
</dbReference>
<dbReference type="PaxDb" id="2903-EOD41684"/>